<evidence type="ECO:0000313" key="1">
    <source>
        <dbReference type="EMBL" id="AAP77575.1"/>
    </source>
</evidence>
<accession>Q7VHI9</accession>
<name>Q7VHI9_HELHP</name>
<sequence>MSAIFGIFKRILLSTTLVLLPLFLASCAWFEGFQNPDINPNEPPVLEPTKFKILLIDTPRVKFYDFASLKYNKSNKDLALELYKLGKPVGKIVITKREVCMGKECTSKWIAARAFFGEVSYPNLFSDIVSARDIFDGDGKRVANNGTFVQWFVRGGQEFYYERSKNKVLFKNITMNITIGIEDYIPQNTP</sequence>
<dbReference type="EMBL" id="AE017125">
    <property type="protein sequence ID" value="AAP77575.1"/>
    <property type="molecule type" value="Genomic_DNA"/>
</dbReference>
<proteinExistence type="predicted"/>
<dbReference type="Proteomes" id="UP000002495">
    <property type="component" value="Chromosome"/>
</dbReference>
<dbReference type="OrthoDB" id="5329047at2"/>
<dbReference type="RefSeq" id="WP_011115818.1">
    <property type="nucleotide sequence ID" value="NC_004917.1"/>
</dbReference>
<organism evidence="1 2">
    <name type="scientific">Helicobacter hepaticus (strain ATCC 51449 / 3B1)</name>
    <dbReference type="NCBI Taxonomy" id="235279"/>
    <lineage>
        <taxon>Bacteria</taxon>
        <taxon>Pseudomonadati</taxon>
        <taxon>Campylobacterota</taxon>
        <taxon>Epsilonproteobacteria</taxon>
        <taxon>Campylobacterales</taxon>
        <taxon>Helicobacteraceae</taxon>
        <taxon>Helicobacter</taxon>
    </lineage>
</organism>
<dbReference type="STRING" id="235279.HH_0978"/>
<dbReference type="AlphaFoldDB" id="Q7VHI9"/>
<protein>
    <recommendedName>
        <fullName evidence="3">Lipoprotein</fullName>
    </recommendedName>
</protein>
<dbReference type="HOGENOM" id="CLU_115795_0_0_7"/>
<dbReference type="KEGG" id="hhe:HH_0978"/>
<evidence type="ECO:0008006" key="3">
    <source>
        <dbReference type="Google" id="ProtNLM"/>
    </source>
</evidence>
<gene>
    <name evidence="1" type="ordered locus">HH_0978</name>
</gene>
<keyword evidence="2" id="KW-1185">Reference proteome</keyword>
<reference evidence="1 2" key="1">
    <citation type="journal article" date="2003" name="Proc. Natl. Acad. Sci. U.S.A.">
        <title>The complete genome sequence of the carcinogenic bacterium Helicobacter hepaticus.</title>
        <authorList>
            <person name="Suerbaum S."/>
            <person name="Josenhans C."/>
            <person name="Sterzenbach T."/>
            <person name="Drescher B."/>
            <person name="Brandt P."/>
            <person name="Bell M."/>
            <person name="Droege M."/>
            <person name="Fartmann B."/>
            <person name="Fischer H.-P."/>
            <person name="Ge Z."/>
            <person name="Hoerster A."/>
            <person name="Holland R."/>
            <person name="Klein K."/>
            <person name="Koenig J."/>
            <person name="Macko L."/>
            <person name="Mendz G.L."/>
            <person name="Nyakatura G."/>
            <person name="Schauer D.B."/>
            <person name="Shen Z."/>
            <person name="Weber J."/>
            <person name="Frosch M."/>
            <person name="Fox J.G."/>
        </authorList>
    </citation>
    <scope>NUCLEOTIDE SEQUENCE [LARGE SCALE GENOMIC DNA]</scope>
    <source>
        <strain evidence="2">ATCC 51449 / 3B1</strain>
    </source>
</reference>
<evidence type="ECO:0000313" key="2">
    <source>
        <dbReference type="Proteomes" id="UP000002495"/>
    </source>
</evidence>